<name>A0AAU7W466_9MICO</name>
<dbReference type="EMBL" id="CP158374">
    <property type="protein sequence ID" value="XBX81249.1"/>
    <property type="molecule type" value="Genomic_DNA"/>
</dbReference>
<gene>
    <name evidence="2" type="ORF">ABIQ69_11580</name>
</gene>
<dbReference type="RefSeq" id="WP_350347271.1">
    <property type="nucleotide sequence ID" value="NZ_CP158374.1"/>
</dbReference>
<proteinExistence type="predicted"/>
<evidence type="ECO:0000313" key="2">
    <source>
        <dbReference type="EMBL" id="XBX81249.1"/>
    </source>
</evidence>
<reference evidence="2" key="1">
    <citation type="submission" date="2024-05" db="EMBL/GenBank/DDBJ databases">
        <authorList>
            <person name="Yu L."/>
        </authorList>
    </citation>
    <scope>NUCLEOTIDE SEQUENCE</scope>
    <source>
        <strain evidence="2">G08B096</strain>
    </source>
</reference>
<accession>A0AAU7W466</accession>
<organism evidence="2">
    <name type="scientific">Agromyces sp. G08B096</name>
    <dbReference type="NCBI Taxonomy" id="3156399"/>
    <lineage>
        <taxon>Bacteria</taxon>
        <taxon>Bacillati</taxon>
        <taxon>Actinomycetota</taxon>
        <taxon>Actinomycetes</taxon>
        <taxon>Micrococcales</taxon>
        <taxon>Microbacteriaceae</taxon>
        <taxon>Agromyces</taxon>
    </lineage>
</organism>
<dbReference type="Pfam" id="PF13884">
    <property type="entry name" value="Peptidase_S74"/>
    <property type="match status" value="1"/>
</dbReference>
<dbReference type="AlphaFoldDB" id="A0AAU7W466"/>
<evidence type="ECO:0000259" key="1">
    <source>
        <dbReference type="PROSITE" id="PS51688"/>
    </source>
</evidence>
<sequence>MALFPTPPAEDDLVRQQRDLVRDQEQIAAARELESSSIGEGGLTVQDGGAIRIEDGGDLFVDGDATFNGNLTVPAGSLNTAGSISASGNVQGGGLISTGSASVAGTLSAGGISTGNLSASGTVSGNYGGDFPAGLRSTGAYNTLVTGGGAYVAAWIHSDGRVGYAPSSRRFKTGFVPVVLTIEKVLELQGFYFQYLAAVPYDQAQQRWVIGLLAEDTHNAGFPFLVDYDEDGEPFGIRADLLAVVVLEGLRDLYRQHLELKATVVALAARLEAAGI</sequence>
<feature type="domain" description="Peptidase S74" evidence="1">
    <location>
        <begin position="167"/>
        <end position="264"/>
    </location>
</feature>
<protein>
    <recommendedName>
        <fullName evidence="1">Peptidase S74 domain-containing protein</fullName>
    </recommendedName>
</protein>
<dbReference type="InterPro" id="IPR030392">
    <property type="entry name" value="S74_ICA"/>
</dbReference>
<dbReference type="PROSITE" id="PS51688">
    <property type="entry name" value="ICA"/>
    <property type="match status" value="1"/>
</dbReference>